<dbReference type="Pfam" id="PF07336">
    <property type="entry name" value="ABATE"/>
    <property type="match status" value="1"/>
</dbReference>
<dbReference type="InterPro" id="IPR021005">
    <property type="entry name" value="Znf_CGNR"/>
</dbReference>
<dbReference type="PANTHER" id="PTHR35525:SF3">
    <property type="entry name" value="BLL6575 PROTEIN"/>
    <property type="match status" value="1"/>
</dbReference>
<dbReference type="AlphaFoldDB" id="A0A7W2HKF1"/>
<evidence type="ECO:0000313" key="3">
    <source>
        <dbReference type="Proteomes" id="UP000586976"/>
    </source>
</evidence>
<feature type="domain" description="Zinc finger CGNR" evidence="1">
    <location>
        <begin position="134"/>
        <end position="176"/>
    </location>
</feature>
<sequence>MTEADPRPFVGEPLALDLLNTLWLEHGRQEDLLGSPTGLRVWLAGHGLADRFSADAASLEAVLAAREALAAAVTAPGSPSAARQVDEILGHGRIRPTLTAEGPGETTEFEDPAWGAAWTAAHDYLRLLATAPDRIRLCDQPDCIRYFLDTSRNGARRWCSMALCGNRAKAARHYARARSTRD</sequence>
<dbReference type="Gene3D" id="1.10.3300.10">
    <property type="entry name" value="Jann2411-like domain"/>
    <property type="match status" value="1"/>
</dbReference>
<gene>
    <name evidence="2" type="ORF">H1V43_37185</name>
</gene>
<dbReference type="InterPro" id="IPR023286">
    <property type="entry name" value="ABATE_dom_sf"/>
</dbReference>
<comment type="caution">
    <text evidence="2">The sequence shown here is derived from an EMBL/GenBank/DDBJ whole genome shotgun (WGS) entry which is preliminary data.</text>
</comment>
<evidence type="ECO:0000259" key="1">
    <source>
        <dbReference type="Pfam" id="PF11706"/>
    </source>
</evidence>
<dbReference type="InterPro" id="IPR010852">
    <property type="entry name" value="ABATE"/>
</dbReference>
<dbReference type="RefSeq" id="WP_181868183.1">
    <property type="nucleotide sequence ID" value="NZ_JACEQY010000076.1"/>
</dbReference>
<protein>
    <submittedName>
        <fullName evidence="2">CGNR zinc finger domain-containing protein</fullName>
    </submittedName>
</protein>
<dbReference type="EMBL" id="JACEQY010000076">
    <property type="protein sequence ID" value="MBA4866834.1"/>
    <property type="molecule type" value="Genomic_DNA"/>
</dbReference>
<name>A0A7W2HKF1_9ACTN</name>
<dbReference type="PANTHER" id="PTHR35525">
    <property type="entry name" value="BLL6575 PROTEIN"/>
    <property type="match status" value="1"/>
</dbReference>
<organism evidence="2 3">
    <name type="scientific">Streptomyces himalayensis subsp. aureolus</name>
    <dbReference type="NCBI Taxonomy" id="2758039"/>
    <lineage>
        <taxon>Bacteria</taxon>
        <taxon>Bacillati</taxon>
        <taxon>Actinomycetota</taxon>
        <taxon>Actinomycetes</taxon>
        <taxon>Kitasatosporales</taxon>
        <taxon>Streptomycetaceae</taxon>
        <taxon>Streptomyces</taxon>
        <taxon>Streptomyces himalayensis</taxon>
    </lineage>
</organism>
<evidence type="ECO:0000313" key="2">
    <source>
        <dbReference type="EMBL" id="MBA4866834.1"/>
    </source>
</evidence>
<dbReference type="SUPFAM" id="SSF160904">
    <property type="entry name" value="Jann2411-like"/>
    <property type="match status" value="1"/>
</dbReference>
<dbReference type="Proteomes" id="UP000586976">
    <property type="component" value="Unassembled WGS sequence"/>
</dbReference>
<keyword evidence="3" id="KW-1185">Reference proteome</keyword>
<proteinExistence type="predicted"/>
<accession>A0A7W2HKF1</accession>
<reference evidence="2 3" key="1">
    <citation type="submission" date="2020-07" db="EMBL/GenBank/DDBJ databases">
        <title>Streptomyces isolated from Indian soil.</title>
        <authorList>
            <person name="Mandal S."/>
            <person name="Maiti P.K."/>
        </authorList>
    </citation>
    <scope>NUCLEOTIDE SEQUENCE [LARGE SCALE GENOMIC DNA]</scope>
    <source>
        <strain evidence="2 3">PSKA54</strain>
    </source>
</reference>
<dbReference type="Pfam" id="PF11706">
    <property type="entry name" value="zf-CGNR"/>
    <property type="match status" value="1"/>
</dbReference>